<dbReference type="AlphaFoldDB" id="A0A269XZF3"/>
<dbReference type="RefSeq" id="WP_095355113.1">
    <property type="nucleotide sequence ID" value="NZ_NCXI01000094.1"/>
</dbReference>
<organism evidence="1 2">
    <name type="scientific">Lentilactobacillus parakefiri</name>
    <dbReference type="NCBI Taxonomy" id="152332"/>
    <lineage>
        <taxon>Bacteria</taxon>
        <taxon>Bacillati</taxon>
        <taxon>Bacillota</taxon>
        <taxon>Bacilli</taxon>
        <taxon>Lactobacillales</taxon>
        <taxon>Lactobacillaceae</taxon>
        <taxon>Lentilactobacillus</taxon>
    </lineage>
</organism>
<sequence length="282" mass="32282">MRPILPNKTEFVPHAPENEHEIFSGMRTYPDNVKVYHPHGTIDATSVFWHNKLHPNALNFAVYVDPKATERAILFQRVYTDIQKLAWKFDDDRMITRDYAPQHPFNQWLSTRGFHLVQTKLIATVDLIGLSLGNPVGPGTLKTFAEISRQDQLYQHILGQSMSQYAGKPAFNPAITISLPDWSALISHRQMSTAPFALIQDGHLAAFSFLYDLDDRSVKLGQMNGVNASALNRLLNQQLKWLQDHDQILAGEFEMANRLEMKIFQSLPFKDVNKYEAYMRLA</sequence>
<comment type="caution">
    <text evidence="1">The sequence shown here is derived from an EMBL/GenBank/DDBJ whole genome shotgun (WGS) entry which is preliminary data.</text>
</comment>
<protein>
    <submittedName>
        <fullName evidence="1">Uncharacterized protein</fullName>
    </submittedName>
</protein>
<dbReference type="EMBL" id="NCXI01000094">
    <property type="protein sequence ID" value="PAK78251.1"/>
    <property type="molecule type" value="Genomic_DNA"/>
</dbReference>
<gene>
    <name evidence="1" type="ORF">B8W98_10095</name>
</gene>
<evidence type="ECO:0000313" key="1">
    <source>
        <dbReference type="EMBL" id="PAK78251.1"/>
    </source>
</evidence>
<dbReference type="Proteomes" id="UP000216802">
    <property type="component" value="Unassembled WGS sequence"/>
</dbReference>
<evidence type="ECO:0000313" key="2">
    <source>
        <dbReference type="Proteomes" id="UP000216802"/>
    </source>
</evidence>
<accession>A0A269XZF3</accession>
<name>A0A269XZF3_9LACO</name>
<reference evidence="1 2" key="1">
    <citation type="submission" date="2017-04" db="EMBL/GenBank/DDBJ databases">
        <title>Kefir bacterial isolates.</title>
        <authorList>
            <person name="Kim Y."/>
            <person name="Blasche S."/>
            <person name="Patil K.R."/>
        </authorList>
    </citation>
    <scope>NUCLEOTIDE SEQUENCE [LARGE SCALE GENOMIC DNA]</scope>
    <source>
        <strain evidence="1 2">OG2</strain>
    </source>
</reference>
<proteinExistence type="predicted"/>